<dbReference type="OrthoDB" id="7926359at2"/>
<feature type="compositionally biased region" description="Basic and acidic residues" evidence="1">
    <location>
        <begin position="27"/>
        <end position="40"/>
    </location>
</feature>
<keyword evidence="2" id="KW-1133">Transmembrane helix</keyword>
<evidence type="ECO:0000313" key="4">
    <source>
        <dbReference type="Proteomes" id="UP000294360"/>
    </source>
</evidence>
<dbReference type="Proteomes" id="UP000294360">
    <property type="component" value="Chromosome"/>
</dbReference>
<dbReference type="KEGG" id="mtun:MTUNDRAET4_1831"/>
<evidence type="ECO:0000256" key="1">
    <source>
        <dbReference type="SAM" id="MobiDB-lite"/>
    </source>
</evidence>
<evidence type="ECO:0000313" key="3">
    <source>
        <dbReference type="EMBL" id="VFU08724.1"/>
    </source>
</evidence>
<evidence type="ECO:0000256" key="2">
    <source>
        <dbReference type="SAM" id="Phobius"/>
    </source>
</evidence>
<name>A0A4V6IMJ7_METTU</name>
<dbReference type="RefSeq" id="WP_134488805.1">
    <property type="nucleotide sequence ID" value="NZ_CP139089.1"/>
</dbReference>
<dbReference type="EMBL" id="LR536450">
    <property type="protein sequence ID" value="VFU08724.1"/>
    <property type="molecule type" value="Genomic_DNA"/>
</dbReference>
<sequence>MDDSDDKAAPQSGELSAGHAGASQDIAAEHHAGADQRDAESEGDAAAADAEPRRLGRPSGAETSGSDSRQAHGAHLSAYDAGLSDLTPFFPREANGAWDAPPRGRFASFVDFGSNVAFVLCVLGFAFAAGTYFFGGAPGSGAKPATEAALPDSADLARKTQKMVEEISALKANVEALRVQVAQEQGGKEQRGIEKSVDSLKTRLDAVKTETSGALAELSTKVDRLQQNPALKQVAERLDRIEKQTALPTGSVVPMVKAATQNRNPAVQAKAQPADVPPAPKRLALITDWVVRDVYDGVALVENARGSIEVALGDQIPGAGTVKAIERRGGGWIVITSRGLVDYDHSIMVP</sequence>
<gene>
    <name evidence="3" type="ORF">MTUNDRAET4_1831</name>
</gene>
<organism evidence="3 4">
    <name type="scientific">Methylocella tundrae</name>
    <dbReference type="NCBI Taxonomy" id="227605"/>
    <lineage>
        <taxon>Bacteria</taxon>
        <taxon>Pseudomonadati</taxon>
        <taxon>Pseudomonadota</taxon>
        <taxon>Alphaproteobacteria</taxon>
        <taxon>Hyphomicrobiales</taxon>
        <taxon>Beijerinckiaceae</taxon>
        <taxon>Methylocella</taxon>
    </lineage>
</organism>
<feature type="region of interest" description="Disordered" evidence="1">
    <location>
        <begin position="1"/>
        <end position="72"/>
    </location>
</feature>
<keyword evidence="2" id="KW-0812">Transmembrane</keyword>
<feature type="transmembrane region" description="Helical" evidence="2">
    <location>
        <begin position="112"/>
        <end position="134"/>
    </location>
</feature>
<reference evidence="3 4" key="1">
    <citation type="submission" date="2019-03" db="EMBL/GenBank/DDBJ databases">
        <authorList>
            <person name="Kox A.R. M."/>
        </authorList>
    </citation>
    <scope>NUCLEOTIDE SEQUENCE [LARGE SCALE GENOMIC DNA]</scope>
    <source>
        <strain evidence="3">MTUNDRAET4 annotated genome</strain>
    </source>
</reference>
<dbReference type="AlphaFoldDB" id="A0A4V6IMJ7"/>
<protein>
    <submittedName>
        <fullName evidence="3">Uncharacterized protein</fullName>
    </submittedName>
</protein>
<keyword evidence="2" id="KW-0472">Membrane</keyword>
<proteinExistence type="predicted"/>
<accession>A0A4V6IMJ7</accession>